<keyword evidence="1" id="KW-0805">Transcription regulation</keyword>
<sequence>MKLLLVEDDAMLGASMAKGLHLAGFTVDSVSKGEHALNALAEQTYDVILLDIGLPDINGLEVLHRIRNQNVKAPVMLVTARGAVRDRVEGLNLGADDYLAKPFDLDELTARIHALARRGSGRVQPQLELGRLYVHPIERVARLGDVELKLSPREFDLLEILLRQAGSVVSTKQLGQQLYAWGEEASSNAVEVHLHHLRKKLGEPWIVNVRGVGYKLVQVA</sequence>
<dbReference type="Gene3D" id="3.40.50.2300">
    <property type="match status" value="1"/>
</dbReference>
<keyword evidence="4" id="KW-0597">Phosphoprotein</keyword>
<feature type="domain" description="Response regulatory" evidence="6">
    <location>
        <begin position="2"/>
        <end position="116"/>
    </location>
</feature>
<gene>
    <name evidence="8" type="ORF">J2W49_000224</name>
</gene>
<protein>
    <submittedName>
        <fullName evidence="8">DNA-binding response OmpR family regulator</fullName>
    </submittedName>
</protein>
<feature type="domain" description="OmpR/PhoB-type" evidence="7">
    <location>
        <begin position="124"/>
        <end position="218"/>
    </location>
</feature>
<dbReference type="EMBL" id="JAVDWU010000001">
    <property type="protein sequence ID" value="MDR7148296.1"/>
    <property type="molecule type" value="Genomic_DNA"/>
</dbReference>
<dbReference type="InterPro" id="IPR011006">
    <property type="entry name" value="CheY-like_superfamily"/>
</dbReference>
<dbReference type="CDD" id="cd00383">
    <property type="entry name" value="trans_reg_C"/>
    <property type="match status" value="1"/>
</dbReference>
<comment type="caution">
    <text evidence="8">The sequence shown here is derived from an EMBL/GenBank/DDBJ whole genome shotgun (WGS) entry which is preliminary data.</text>
</comment>
<dbReference type="SUPFAM" id="SSF52172">
    <property type="entry name" value="CheY-like"/>
    <property type="match status" value="1"/>
</dbReference>
<dbReference type="InterPro" id="IPR001789">
    <property type="entry name" value="Sig_transdc_resp-reg_receiver"/>
</dbReference>
<dbReference type="SMART" id="SM00448">
    <property type="entry name" value="REC"/>
    <property type="match status" value="1"/>
</dbReference>
<name>A0ABU1WG95_9BURK</name>
<evidence type="ECO:0000256" key="3">
    <source>
        <dbReference type="ARBA" id="ARBA00023163"/>
    </source>
</evidence>
<evidence type="ECO:0000256" key="1">
    <source>
        <dbReference type="ARBA" id="ARBA00023015"/>
    </source>
</evidence>
<evidence type="ECO:0000313" key="8">
    <source>
        <dbReference type="EMBL" id="MDR7148296.1"/>
    </source>
</evidence>
<dbReference type="PANTHER" id="PTHR48111:SF67">
    <property type="entry name" value="TRANSCRIPTIONAL REGULATORY PROTEIN TCTD"/>
    <property type="match status" value="1"/>
</dbReference>
<dbReference type="Pfam" id="PF00486">
    <property type="entry name" value="Trans_reg_C"/>
    <property type="match status" value="1"/>
</dbReference>
<dbReference type="GO" id="GO:0003677">
    <property type="term" value="F:DNA binding"/>
    <property type="evidence" value="ECO:0007669"/>
    <property type="project" value="UniProtKB-KW"/>
</dbReference>
<keyword evidence="2 5" id="KW-0238">DNA-binding</keyword>
<dbReference type="CDD" id="cd17624">
    <property type="entry name" value="REC_OmpR_PmrA-like"/>
    <property type="match status" value="1"/>
</dbReference>
<keyword evidence="3" id="KW-0804">Transcription</keyword>
<proteinExistence type="predicted"/>
<evidence type="ECO:0000259" key="7">
    <source>
        <dbReference type="PROSITE" id="PS51755"/>
    </source>
</evidence>
<dbReference type="SMART" id="SM00862">
    <property type="entry name" value="Trans_reg_C"/>
    <property type="match status" value="1"/>
</dbReference>
<dbReference type="PROSITE" id="PS50110">
    <property type="entry name" value="RESPONSE_REGULATORY"/>
    <property type="match status" value="1"/>
</dbReference>
<feature type="DNA-binding region" description="OmpR/PhoB-type" evidence="5">
    <location>
        <begin position="124"/>
        <end position="218"/>
    </location>
</feature>
<dbReference type="InterPro" id="IPR001867">
    <property type="entry name" value="OmpR/PhoB-type_DNA-bd"/>
</dbReference>
<dbReference type="RefSeq" id="WP_310310660.1">
    <property type="nucleotide sequence ID" value="NZ_JAVDWU010000001.1"/>
</dbReference>
<dbReference type="Gene3D" id="1.10.10.10">
    <property type="entry name" value="Winged helix-like DNA-binding domain superfamily/Winged helix DNA-binding domain"/>
    <property type="match status" value="1"/>
</dbReference>
<reference evidence="8 9" key="1">
    <citation type="submission" date="2023-07" db="EMBL/GenBank/DDBJ databases">
        <title>Sorghum-associated microbial communities from plants grown in Nebraska, USA.</title>
        <authorList>
            <person name="Schachtman D."/>
        </authorList>
    </citation>
    <scope>NUCLEOTIDE SEQUENCE [LARGE SCALE GENOMIC DNA]</scope>
    <source>
        <strain evidence="8 9">4249</strain>
    </source>
</reference>
<dbReference type="InterPro" id="IPR036388">
    <property type="entry name" value="WH-like_DNA-bd_sf"/>
</dbReference>
<dbReference type="Proteomes" id="UP001265700">
    <property type="component" value="Unassembled WGS sequence"/>
</dbReference>
<evidence type="ECO:0000256" key="5">
    <source>
        <dbReference type="PROSITE-ProRule" id="PRU01091"/>
    </source>
</evidence>
<evidence type="ECO:0000259" key="6">
    <source>
        <dbReference type="PROSITE" id="PS50110"/>
    </source>
</evidence>
<dbReference type="PROSITE" id="PS51755">
    <property type="entry name" value="OMPR_PHOB"/>
    <property type="match status" value="1"/>
</dbReference>
<dbReference type="InterPro" id="IPR039420">
    <property type="entry name" value="WalR-like"/>
</dbReference>
<dbReference type="PANTHER" id="PTHR48111">
    <property type="entry name" value="REGULATOR OF RPOS"/>
    <property type="match status" value="1"/>
</dbReference>
<dbReference type="Gene3D" id="6.10.250.690">
    <property type="match status" value="1"/>
</dbReference>
<keyword evidence="9" id="KW-1185">Reference proteome</keyword>
<feature type="modified residue" description="4-aspartylphosphate" evidence="4">
    <location>
        <position position="51"/>
    </location>
</feature>
<organism evidence="8 9">
    <name type="scientific">Hydrogenophaga palleronii</name>
    <dbReference type="NCBI Taxonomy" id="65655"/>
    <lineage>
        <taxon>Bacteria</taxon>
        <taxon>Pseudomonadati</taxon>
        <taxon>Pseudomonadota</taxon>
        <taxon>Betaproteobacteria</taxon>
        <taxon>Burkholderiales</taxon>
        <taxon>Comamonadaceae</taxon>
        <taxon>Hydrogenophaga</taxon>
    </lineage>
</organism>
<dbReference type="Pfam" id="PF00072">
    <property type="entry name" value="Response_reg"/>
    <property type="match status" value="1"/>
</dbReference>
<evidence type="ECO:0000313" key="9">
    <source>
        <dbReference type="Proteomes" id="UP001265700"/>
    </source>
</evidence>
<evidence type="ECO:0000256" key="4">
    <source>
        <dbReference type="PROSITE-ProRule" id="PRU00169"/>
    </source>
</evidence>
<evidence type="ECO:0000256" key="2">
    <source>
        <dbReference type="ARBA" id="ARBA00023125"/>
    </source>
</evidence>
<accession>A0ABU1WG95</accession>